<feature type="domain" description="Topo IIA-type catalytic" evidence="11">
    <location>
        <begin position="50"/>
        <end position="540"/>
    </location>
</feature>
<dbReference type="SUPFAM" id="SSF101904">
    <property type="entry name" value="GyrA/ParC C-terminal domain-like"/>
    <property type="match status" value="1"/>
</dbReference>
<name>A0A1U7D9U6_9RHOB</name>
<organism evidence="12 13">
    <name type="scientific">Salipiger profundus</name>
    <dbReference type="NCBI Taxonomy" id="1229727"/>
    <lineage>
        <taxon>Bacteria</taxon>
        <taxon>Pseudomonadati</taxon>
        <taxon>Pseudomonadota</taxon>
        <taxon>Alphaproteobacteria</taxon>
        <taxon>Rhodobacterales</taxon>
        <taxon>Roseobacteraceae</taxon>
        <taxon>Salipiger</taxon>
    </lineage>
</organism>
<evidence type="ECO:0000256" key="1">
    <source>
        <dbReference type="ARBA" id="ARBA00000185"/>
    </source>
</evidence>
<dbReference type="GO" id="GO:0006261">
    <property type="term" value="P:DNA-templated DNA replication"/>
    <property type="evidence" value="ECO:0007669"/>
    <property type="project" value="UniProtKB-UniRule"/>
</dbReference>
<feature type="short sequence motif" description="GyrA-box" evidence="8">
    <location>
        <begin position="567"/>
        <end position="573"/>
    </location>
</feature>
<feature type="active site" description="O-(5'-phospho-DNA)-tyrosine intermediate" evidence="8 9">
    <location>
        <position position="138"/>
    </location>
</feature>
<comment type="catalytic activity">
    <reaction evidence="1 8 9">
        <text>ATP-dependent breakage, passage and rejoining of double-stranded DNA.</text>
        <dbReference type="EC" id="5.6.2.2"/>
    </reaction>
</comment>
<dbReference type="InterPro" id="IPR050220">
    <property type="entry name" value="Type_II_DNA_Topoisomerases"/>
</dbReference>
<comment type="miscellaneous">
    <text evidence="8">Few gyrases are as efficient as E.coli at forming negative supercoils. Not all organisms have 2 type II topoisomerases; in organisms with a single type II topoisomerase this enzyme also has to decatenate newly replicated chromosomes.</text>
</comment>
<dbReference type="EC" id="5.6.2.2" evidence="8"/>
<dbReference type="GO" id="GO:0009330">
    <property type="term" value="C:DNA topoisomerase type II (double strand cut, ATP-hydrolyzing) complex"/>
    <property type="evidence" value="ECO:0007669"/>
    <property type="project" value="TreeGrafter"/>
</dbReference>
<evidence type="ECO:0000313" key="12">
    <source>
        <dbReference type="EMBL" id="APX24835.1"/>
    </source>
</evidence>
<feature type="region of interest" description="Disordered" evidence="10">
    <location>
        <begin position="1"/>
        <end position="24"/>
    </location>
</feature>
<dbReference type="SUPFAM" id="SSF56719">
    <property type="entry name" value="Type II DNA topoisomerase"/>
    <property type="match status" value="1"/>
</dbReference>
<dbReference type="FunFam" id="3.30.1360.40:FF:000002">
    <property type="entry name" value="DNA gyrase subunit A"/>
    <property type="match status" value="1"/>
</dbReference>
<dbReference type="InterPro" id="IPR005743">
    <property type="entry name" value="GyrA"/>
</dbReference>
<dbReference type="GO" id="GO:0003677">
    <property type="term" value="F:DNA binding"/>
    <property type="evidence" value="ECO:0007669"/>
    <property type="project" value="UniProtKB-UniRule"/>
</dbReference>
<evidence type="ECO:0000256" key="4">
    <source>
        <dbReference type="ARBA" id="ARBA00022840"/>
    </source>
</evidence>
<evidence type="ECO:0000256" key="7">
    <source>
        <dbReference type="ARBA" id="ARBA00023235"/>
    </source>
</evidence>
<proteinExistence type="inferred from homology"/>
<dbReference type="GO" id="GO:0006265">
    <property type="term" value="P:DNA topological change"/>
    <property type="evidence" value="ECO:0007669"/>
    <property type="project" value="UniProtKB-UniRule"/>
</dbReference>
<evidence type="ECO:0000256" key="10">
    <source>
        <dbReference type="SAM" id="MobiDB-lite"/>
    </source>
</evidence>
<dbReference type="Proteomes" id="UP000186559">
    <property type="component" value="Chromosome"/>
</dbReference>
<evidence type="ECO:0000256" key="8">
    <source>
        <dbReference type="HAMAP-Rule" id="MF_01897"/>
    </source>
</evidence>
<protein>
    <recommendedName>
        <fullName evidence="8">DNA gyrase subunit A</fullName>
        <ecNumber evidence="8">5.6.2.2</ecNumber>
    </recommendedName>
</protein>
<comment type="subunit">
    <text evidence="8">Heterotetramer, composed of two GyrA and two GyrB chains. In the heterotetramer, GyrA contains the active site tyrosine that forms a transient covalent intermediate with DNA, while GyrB binds cofactors and catalyzes ATP hydrolysis.</text>
</comment>
<evidence type="ECO:0000256" key="6">
    <source>
        <dbReference type="ARBA" id="ARBA00023125"/>
    </source>
</evidence>
<evidence type="ECO:0000313" key="13">
    <source>
        <dbReference type="Proteomes" id="UP000186559"/>
    </source>
</evidence>
<dbReference type="InterPro" id="IPR002205">
    <property type="entry name" value="Topo_IIA_dom_A"/>
</dbReference>
<dbReference type="GO" id="GO:0034335">
    <property type="term" value="F:DNA negative supercoiling activity"/>
    <property type="evidence" value="ECO:0007669"/>
    <property type="project" value="UniProtKB-ARBA"/>
</dbReference>
<dbReference type="NCBIfam" id="NF004043">
    <property type="entry name" value="PRK05560.1"/>
    <property type="match status" value="1"/>
</dbReference>
<dbReference type="InterPro" id="IPR013758">
    <property type="entry name" value="Topo_IIA_A/C_ab"/>
</dbReference>
<comment type="function">
    <text evidence="8">A type II topoisomerase that negatively supercoils closed circular double-stranded (ds) DNA in an ATP-dependent manner to modulate DNA topology and maintain chromosomes in an underwound state. Negative supercoiling favors strand separation, and DNA replication, transcription, recombination and repair, all of which involve strand separation. Also able to catalyze the interconversion of other topological isomers of dsDNA rings, including catenanes and knotted rings. Type II topoisomerases break and join 2 DNA strands simultaneously in an ATP-dependent manner.</text>
</comment>
<accession>A0A1U7D9U6</accession>
<dbReference type="KEGG" id="tpro:Ga0080559_TMP4039"/>
<dbReference type="PANTHER" id="PTHR43493:SF5">
    <property type="entry name" value="DNA GYRASE SUBUNIT A, CHLOROPLASTIC_MITOCHONDRIAL"/>
    <property type="match status" value="1"/>
</dbReference>
<keyword evidence="4 8" id="KW-0067">ATP-binding</keyword>
<dbReference type="GO" id="GO:0005524">
    <property type="term" value="F:ATP binding"/>
    <property type="evidence" value="ECO:0007669"/>
    <property type="project" value="UniProtKB-UniRule"/>
</dbReference>
<keyword evidence="7 8" id="KW-0413">Isomerase</keyword>
<dbReference type="AlphaFoldDB" id="A0A1U7D9U6"/>
<dbReference type="Gene3D" id="2.120.10.90">
    <property type="entry name" value="DNA gyrase/topoisomerase IV, subunit A, C-terminal"/>
    <property type="match status" value="1"/>
</dbReference>
<dbReference type="CDD" id="cd00187">
    <property type="entry name" value="TOP4c"/>
    <property type="match status" value="1"/>
</dbReference>
<dbReference type="InterPro" id="IPR013760">
    <property type="entry name" value="Topo_IIA-like_dom_sf"/>
</dbReference>
<evidence type="ECO:0000256" key="5">
    <source>
        <dbReference type="ARBA" id="ARBA00023029"/>
    </source>
</evidence>
<dbReference type="NCBIfam" id="NF004044">
    <property type="entry name" value="PRK05561.1"/>
    <property type="match status" value="1"/>
</dbReference>
<comment type="subcellular location">
    <subcellularLocation>
        <location evidence="8">Cytoplasm</location>
    </subcellularLocation>
</comment>
<dbReference type="Gene3D" id="3.90.199.10">
    <property type="entry name" value="Topoisomerase II, domain 5"/>
    <property type="match status" value="1"/>
</dbReference>
<dbReference type="Gene3D" id="1.10.268.10">
    <property type="entry name" value="Topoisomerase, domain 3"/>
    <property type="match status" value="1"/>
</dbReference>
<dbReference type="Gene3D" id="3.30.1360.40">
    <property type="match status" value="1"/>
</dbReference>
<dbReference type="HAMAP" id="MF_01897">
    <property type="entry name" value="GyrA"/>
    <property type="match status" value="1"/>
</dbReference>
<dbReference type="GO" id="GO:0005694">
    <property type="term" value="C:chromosome"/>
    <property type="evidence" value="ECO:0007669"/>
    <property type="project" value="InterPro"/>
</dbReference>
<dbReference type="GO" id="GO:0005737">
    <property type="term" value="C:cytoplasm"/>
    <property type="evidence" value="ECO:0007669"/>
    <property type="project" value="UniProtKB-SubCell"/>
</dbReference>
<dbReference type="PANTHER" id="PTHR43493">
    <property type="entry name" value="DNA GYRASE/TOPOISOMERASE SUBUNIT A"/>
    <property type="match status" value="1"/>
</dbReference>
<dbReference type="EMBL" id="CP014796">
    <property type="protein sequence ID" value="APX24835.1"/>
    <property type="molecule type" value="Genomic_DNA"/>
</dbReference>
<evidence type="ECO:0000256" key="3">
    <source>
        <dbReference type="ARBA" id="ARBA00022741"/>
    </source>
</evidence>
<keyword evidence="13" id="KW-1185">Reference proteome</keyword>
<dbReference type="NCBIfam" id="TIGR01063">
    <property type="entry name" value="gyrA"/>
    <property type="match status" value="1"/>
</dbReference>
<dbReference type="OrthoDB" id="9806486at2"/>
<gene>
    <name evidence="8" type="primary">gyrA</name>
    <name evidence="12" type="ORF">Ga0080559_TMP4039</name>
</gene>
<evidence type="ECO:0000259" key="11">
    <source>
        <dbReference type="PROSITE" id="PS52040"/>
    </source>
</evidence>
<reference evidence="12 13" key="1">
    <citation type="submission" date="2016-03" db="EMBL/GenBank/DDBJ databases">
        <title>Deep-sea bacteria in the southern Pacific.</title>
        <authorList>
            <person name="Tang K."/>
        </authorList>
    </citation>
    <scope>NUCLEOTIDE SEQUENCE [LARGE SCALE GENOMIC DNA]</scope>
    <source>
        <strain evidence="12 13">JLT2016</strain>
    </source>
</reference>
<dbReference type="Pfam" id="PF03989">
    <property type="entry name" value="DNA_gyraseA_C"/>
    <property type="match status" value="6"/>
</dbReference>
<keyword evidence="8" id="KW-0963">Cytoplasm</keyword>
<dbReference type="Pfam" id="PF00521">
    <property type="entry name" value="DNA_topoisoIV"/>
    <property type="match status" value="1"/>
</dbReference>
<comment type="similarity">
    <text evidence="2 8">Belongs to the type II topoisomerase GyrA/ParC subunit family.</text>
</comment>
<dbReference type="InterPro" id="IPR035516">
    <property type="entry name" value="Gyrase/topoIV_suA_C"/>
</dbReference>
<sequence>MTDTPEPPENGEEMGGPERPSYSGPAISIIDEMKSSYLDYAMSVIVSRAIPDLRDGLKPVHRRILYTLWENGQTKSKPYRKCATAVGDVMGRYHPHGDSAVYDALVRMAQDFSMSLPLIDGQGNFGSMDGDPPAAYRYTESRLERTAEALLEDIDKDTVDFVPNYANERNEPLVLPARYPNILVNGSEGIAVGMATRIPPHNLGEVIDATLALIEEPDLSSEQLIEYIPAPDFPTGGVILGRSGARKAYLEGRGSVIIRAKTRIEEIKRDRYAIVIDEIPYQVNKSNMIEKIAESVRDKKIEGISHVQDESDRSGVRVVIELKRDATAEVVLNQLYRFTPMQVSFGCNMLALNGGRPEQLTLRAFLTAFVDFREDVVARRTAYLLRKARERSHILCGLAVAVSNVDEVVATIRASQDAAEAREKLMTRRWPAHDIAPYIQLIDDPTHKMNEDGTYNLSESQARAILELRLQRLTQLGVKEVTDELEELAKKIKEYLEILGSRERIMEIISNELTAVRDQFAVPRRTEIADWAGDMDDEDLIEREDMVVTVTQSGYIKRTPLAEYRSQKRGGKGLSGGGLKEDDVVTQLFVANTHTQLLFFTTEGMVYKLKTWRLPQGGRTSKGKAIVNILPIPQGVSVAAIMPVDRDEADWDDLQIVFATSKGSVRRNRLSDFTSVKRNGKIAMKFEGDDAATRLINARICSEEDDIMLVTNSGRAIRFPVPDVRVFNSRNSTGVRGVKLSNGDEVVSMSVIRHFEAESDERASYLKMRRAMAGLADDAETTPDEDEGNADSLLPPERYAEMSAAENLILTITAKGLGKLSSSHDYPIRGRGGMGVTAWEKTMRGGEIVASFPVEMEDQIMLATSTGQSIRVPVDGISFRSRSAGGVKVFNTREGETVVSVAWIADQGEDEADGES</sequence>
<dbReference type="PROSITE" id="PS52040">
    <property type="entry name" value="TOPO_IIA"/>
    <property type="match status" value="1"/>
</dbReference>
<dbReference type="STRING" id="1229727.Ga0080559_TMP4039"/>
<evidence type="ECO:0000256" key="2">
    <source>
        <dbReference type="ARBA" id="ARBA00008263"/>
    </source>
</evidence>
<keyword evidence="6 8" id="KW-0238">DNA-binding</keyword>
<dbReference type="InterPro" id="IPR013757">
    <property type="entry name" value="Topo_IIA_A_a_sf"/>
</dbReference>
<dbReference type="SMART" id="SM00434">
    <property type="entry name" value="TOP4c"/>
    <property type="match status" value="1"/>
</dbReference>
<evidence type="ECO:0000256" key="9">
    <source>
        <dbReference type="PROSITE-ProRule" id="PRU01384"/>
    </source>
</evidence>
<keyword evidence="3 8" id="KW-0547">Nucleotide-binding</keyword>
<dbReference type="FunFam" id="1.10.268.10:FF:000001">
    <property type="entry name" value="DNA gyrase subunit A"/>
    <property type="match status" value="1"/>
</dbReference>
<dbReference type="InterPro" id="IPR006691">
    <property type="entry name" value="GyrA/parC_rep"/>
</dbReference>
<keyword evidence="5 8" id="KW-0799">Topoisomerase</keyword>